<dbReference type="EMBL" id="JACXSI010000009">
    <property type="protein sequence ID" value="MBD3107666.1"/>
    <property type="molecule type" value="Genomic_DNA"/>
</dbReference>
<accession>A0A927CV60</accession>
<protein>
    <submittedName>
        <fullName evidence="1">Nucleotidyltransferase family protein</fullName>
    </submittedName>
</protein>
<dbReference type="AlphaFoldDB" id="A0A927CV60"/>
<name>A0A927CV60_9BACI</name>
<proteinExistence type="predicted"/>
<sequence>MVKSLQLQEIPKEVRLMLDIIKEESISSQTISINIDWDIFLSYAIHHRLFPRIYFKIKDIESSKIPLTVKEKLSFLYKRNTLQMLKLSGEMALIHKLLDEKDIKTLFLKGPVVAQDLYGDISLRTSSDLDFLIPIDRLNETEKILIEQGYEKDDYIETVLNDWRFRHHHVTYFHPHKQIKLEIHWRLHPGPGKETSFCDLWNRKRESKAMGSSVYYLGKEDLFHYLIIHGSRHGWSRLRWLDDIQQIVKQLLDWELVYRLCKNNHHLHIAGQALILVNQLLGVKITNEMKRVVNSRKSYELAQEAIFYLERMVNLHTLPLPEEVAEYHKRHSISLMSSHQKLLYLCSLFYPFPEDAEVLPLPKKMHFLYFPLRPFLWAWRKVKKPILS</sequence>
<gene>
    <name evidence="1" type="ORF">IEO70_04740</name>
</gene>
<dbReference type="InterPro" id="IPR039498">
    <property type="entry name" value="NTP_transf_5"/>
</dbReference>
<keyword evidence="2" id="KW-1185">Reference proteome</keyword>
<reference evidence="1" key="1">
    <citation type="submission" date="2020-09" db="EMBL/GenBank/DDBJ databases">
        <title>Bacillus faecalis sp. nov., a moderately halophilic bacterium isolated from cow faeces.</title>
        <authorList>
            <person name="Jiang L."/>
            <person name="Lee J."/>
        </authorList>
    </citation>
    <scope>NUCLEOTIDE SEQUENCE</scope>
    <source>
        <strain evidence="1">AGMB 02131</strain>
    </source>
</reference>
<organism evidence="1 2">
    <name type="scientific">Peribacillus faecalis</name>
    <dbReference type="NCBI Taxonomy" id="2772559"/>
    <lineage>
        <taxon>Bacteria</taxon>
        <taxon>Bacillati</taxon>
        <taxon>Bacillota</taxon>
        <taxon>Bacilli</taxon>
        <taxon>Bacillales</taxon>
        <taxon>Bacillaceae</taxon>
        <taxon>Peribacillus</taxon>
    </lineage>
</organism>
<evidence type="ECO:0000313" key="2">
    <source>
        <dbReference type="Proteomes" id="UP000602076"/>
    </source>
</evidence>
<evidence type="ECO:0000313" key="1">
    <source>
        <dbReference type="EMBL" id="MBD3107666.1"/>
    </source>
</evidence>
<dbReference type="Proteomes" id="UP000602076">
    <property type="component" value="Unassembled WGS sequence"/>
</dbReference>
<dbReference type="Pfam" id="PF14907">
    <property type="entry name" value="NTP_transf_5"/>
    <property type="match status" value="1"/>
</dbReference>
<comment type="caution">
    <text evidence="1">The sequence shown here is derived from an EMBL/GenBank/DDBJ whole genome shotgun (WGS) entry which is preliminary data.</text>
</comment>
<dbReference type="RefSeq" id="WP_190997213.1">
    <property type="nucleotide sequence ID" value="NZ_JACXSI010000009.1"/>
</dbReference>